<name>A0A0F9PAR9_9ZZZZ</name>
<proteinExistence type="predicted"/>
<evidence type="ECO:0000313" key="1">
    <source>
        <dbReference type="EMBL" id="KKN21622.1"/>
    </source>
</evidence>
<comment type="caution">
    <text evidence="1">The sequence shown here is derived from an EMBL/GenBank/DDBJ whole genome shotgun (WGS) entry which is preliminary data.</text>
</comment>
<dbReference type="AlphaFoldDB" id="A0A0F9PAR9"/>
<accession>A0A0F9PAR9</accession>
<organism evidence="1">
    <name type="scientific">marine sediment metagenome</name>
    <dbReference type="NCBI Taxonomy" id="412755"/>
    <lineage>
        <taxon>unclassified sequences</taxon>
        <taxon>metagenomes</taxon>
        <taxon>ecological metagenomes</taxon>
    </lineage>
</organism>
<dbReference type="EMBL" id="LAZR01003132">
    <property type="protein sequence ID" value="KKN21622.1"/>
    <property type="molecule type" value="Genomic_DNA"/>
</dbReference>
<sequence length="77" mass="9104">MTDKEWAQWGKNWKAWKEKMLKPGAEMEKPARKTVELSDRWAEQNELYIAAMDNGNKKAAMEASNKMYKLLDKINRE</sequence>
<gene>
    <name evidence="1" type="ORF">LCGC14_0923640</name>
</gene>
<protein>
    <submittedName>
        <fullName evidence="1">Uncharacterized protein</fullName>
    </submittedName>
</protein>
<reference evidence="1" key="1">
    <citation type="journal article" date="2015" name="Nature">
        <title>Complex archaea that bridge the gap between prokaryotes and eukaryotes.</title>
        <authorList>
            <person name="Spang A."/>
            <person name="Saw J.H."/>
            <person name="Jorgensen S.L."/>
            <person name="Zaremba-Niedzwiedzka K."/>
            <person name="Martijn J."/>
            <person name="Lind A.E."/>
            <person name="van Eijk R."/>
            <person name="Schleper C."/>
            <person name="Guy L."/>
            <person name="Ettema T.J."/>
        </authorList>
    </citation>
    <scope>NUCLEOTIDE SEQUENCE</scope>
</reference>